<organism evidence="7 8">
    <name type="scientific">Pseudonocardia humida</name>
    <dbReference type="NCBI Taxonomy" id="2800819"/>
    <lineage>
        <taxon>Bacteria</taxon>
        <taxon>Bacillati</taxon>
        <taxon>Actinomycetota</taxon>
        <taxon>Actinomycetes</taxon>
        <taxon>Pseudonocardiales</taxon>
        <taxon>Pseudonocardiaceae</taxon>
        <taxon>Pseudonocardia</taxon>
    </lineage>
</organism>
<dbReference type="InterPro" id="IPR050327">
    <property type="entry name" value="Proton-linked_MCT"/>
</dbReference>
<dbReference type="InterPro" id="IPR011701">
    <property type="entry name" value="MFS"/>
</dbReference>
<feature type="domain" description="Major facilitator superfamily (MFS) profile" evidence="6">
    <location>
        <begin position="7"/>
        <end position="380"/>
    </location>
</feature>
<evidence type="ECO:0000313" key="7">
    <source>
        <dbReference type="EMBL" id="MCO1660878.1"/>
    </source>
</evidence>
<accession>A0ABT1AD02</accession>
<name>A0ABT1AD02_9PSEU</name>
<dbReference type="Proteomes" id="UP001165283">
    <property type="component" value="Unassembled WGS sequence"/>
</dbReference>
<dbReference type="PANTHER" id="PTHR11360:SF290">
    <property type="entry name" value="MONOCARBOXYLATE MFS PERMEASE"/>
    <property type="match status" value="1"/>
</dbReference>
<evidence type="ECO:0000313" key="8">
    <source>
        <dbReference type="Proteomes" id="UP001165283"/>
    </source>
</evidence>
<dbReference type="InterPro" id="IPR020846">
    <property type="entry name" value="MFS_dom"/>
</dbReference>
<keyword evidence="8" id="KW-1185">Reference proteome</keyword>
<feature type="transmembrane region" description="Helical" evidence="5">
    <location>
        <begin position="204"/>
        <end position="221"/>
    </location>
</feature>
<comment type="subcellular location">
    <subcellularLocation>
        <location evidence="1">Cell membrane</location>
        <topology evidence="1">Multi-pass membrane protein</topology>
    </subcellularLocation>
</comment>
<feature type="transmembrane region" description="Helical" evidence="5">
    <location>
        <begin position="326"/>
        <end position="349"/>
    </location>
</feature>
<evidence type="ECO:0000256" key="4">
    <source>
        <dbReference type="ARBA" id="ARBA00023136"/>
    </source>
</evidence>
<reference evidence="7" key="1">
    <citation type="submission" date="2021-04" db="EMBL/GenBank/DDBJ databases">
        <title>Pseudonocardia sp. nov., isolated from sandy soil of mangrove forest.</title>
        <authorList>
            <person name="Zan Z."/>
            <person name="Huang R."/>
            <person name="Liu W."/>
        </authorList>
    </citation>
    <scope>NUCLEOTIDE SEQUENCE</scope>
    <source>
        <strain evidence="7">S2-4</strain>
    </source>
</reference>
<dbReference type="SUPFAM" id="SSF103473">
    <property type="entry name" value="MFS general substrate transporter"/>
    <property type="match status" value="1"/>
</dbReference>
<feature type="transmembrane region" description="Helical" evidence="5">
    <location>
        <begin position="97"/>
        <end position="118"/>
    </location>
</feature>
<feature type="transmembrane region" description="Helical" evidence="5">
    <location>
        <begin position="73"/>
        <end position="91"/>
    </location>
</feature>
<feature type="transmembrane region" description="Helical" evidence="5">
    <location>
        <begin position="130"/>
        <end position="151"/>
    </location>
</feature>
<evidence type="ECO:0000256" key="1">
    <source>
        <dbReference type="ARBA" id="ARBA00004651"/>
    </source>
</evidence>
<sequence>MIRGPRALVAAAVTAGAVAVGTTISLSALSTELAGEFDVGPAAAAAPFSTALCVALLAGAATGPIAQRRGARPLLAAGAVLLPAGSAVVAVTSSFPLALLAAGLGVGGGAGCVLVPVLTAVGTGVGRHRATALGVAAAGGPLGTAVLPPAAVWLAERDGPRGALLGLAVVSAVLLAGCAATVHSGPGAASARPGPVRTPGFGRLYLAAVALSGAVFVPLAHLPTYAAAHGLGLPFAAAMLSTLSVSGVAGRLLCGAAAARFGARTGLRAAALGLVVALGLWLVAGADPLLLVAFAVVFGVANGAYVALLPELLVELHGPAGLGARLGLLHTASAVAALVGPTSAAAMTAWTGSPGAAIVVAAGAALVGWSALREASTHPRAAAVPAPTEGGSR</sequence>
<feature type="transmembrane region" description="Helical" evidence="5">
    <location>
        <begin position="355"/>
        <end position="372"/>
    </location>
</feature>
<keyword evidence="2 5" id="KW-0812">Transmembrane</keyword>
<dbReference type="RefSeq" id="WP_252446411.1">
    <property type="nucleotide sequence ID" value="NZ_JAGSOV010000097.1"/>
</dbReference>
<feature type="transmembrane region" description="Helical" evidence="5">
    <location>
        <begin position="266"/>
        <end position="284"/>
    </location>
</feature>
<keyword evidence="4 5" id="KW-0472">Membrane</keyword>
<evidence type="ECO:0000259" key="6">
    <source>
        <dbReference type="PROSITE" id="PS50850"/>
    </source>
</evidence>
<proteinExistence type="predicted"/>
<comment type="caution">
    <text evidence="7">The sequence shown here is derived from an EMBL/GenBank/DDBJ whole genome shotgun (WGS) entry which is preliminary data.</text>
</comment>
<dbReference type="Pfam" id="PF07690">
    <property type="entry name" value="MFS_1"/>
    <property type="match status" value="1"/>
</dbReference>
<evidence type="ECO:0000256" key="3">
    <source>
        <dbReference type="ARBA" id="ARBA00022989"/>
    </source>
</evidence>
<feature type="transmembrane region" description="Helical" evidence="5">
    <location>
        <begin position="233"/>
        <end position="254"/>
    </location>
</feature>
<dbReference type="Gene3D" id="1.20.1250.20">
    <property type="entry name" value="MFS general substrate transporter like domains"/>
    <property type="match status" value="1"/>
</dbReference>
<feature type="transmembrane region" description="Helical" evidence="5">
    <location>
        <begin position="40"/>
        <end position="61"/>
    </location>
</feature>
<feature type="transmembrane region" description="Helical" evidence="5">
    <location>
        <begin position="290"/>
        <end position="314"/>
    </location>
</feature>
<gene>
    <name evidence="7" type="ORF">KDL28_38105</name>
</gene>
<dbReference type="InterPro" id="IPR036259">
    <property type="entry name" value="MFS_trans_sf"/>
</dbReference>
<keyword evidence="3 5" id="KW-1133">Transmembrane helix</keyword>
<protein>
    <submittedName>
        <fullName evidence="7">MFS transporter</fullName>
    </submittedName>
</protein>
<dbReference type="PROSITE" id="PS50850">
    <property type="entry name" value="MFS"/>
    <property type="match status" value="1"/>
</dbReference>
<dbReference type="PANTHER" id="PTHR11360">
    <property type="entry name" value="MONOCARBOXYLATE TRANSPORTER"/>
    <property type="match status" value="1"/>
</dbReference>
<evidence type="ECO:0000256" key="2">
    <source>
        <dbReference type="ARBA" id="ARBA00022692"/>
    </source>
</evidence>
<evidence type="ECO:0000256" key="5">
    <source>
        <dbReference type="SAM" id="Phobius"/>
    </source>
</evidence>
<dbReference type="EMBL" id="JAGSOV010000097">
    <property type="protein sequence ID" value="MCO1660878.1"/>
    <property type="molecule type" value="Genomic_DNA"/>
</dbReference>
<feature type="transmembrane region" description="Helical" evidence="5">
    <location>
        <begin position="163"/>
        <end position="183"/>
    </location>
</feature>